<keyword evidence="10 13" id="KW-0408">Iron</keyword>
<evidence type="ECO:0000256" key="2">
    <source>
        <dbReference type="ARBA" id="ARBA00004370"/>
    </source>
</evidence>
<evidence type="ECO:0000256" key="6">
    <source>
        <dbReference type="ARBA" id="ARBA00022692"/>
    </source>
</evidence>
<dbReference type="InterPro" id="IPR036396">
    <property type="entry name" value="Cyt_P450_sf"/>
</dbReference>
<dbReference type="PANTHER" id="PTHR46206">
    <property type="entry name" value="CYTOCHROME P450"/>
    <property type="match status" value="1"/>
</dbReference>
<evidence type="ECO:0000256" key="8">
    <source>
        <dbReference type="ARBA" id="ARBA00022989"/>
    </source>
</evidence>
<dbReference type="GO" id="GO:0004497">
    <property type="term" value="F:monooxygenase activity"/>
    <property type="evidence" value="ECO:0007669"/>
    <property type="project" value="UniProtKB-KW"/>
</dbReference>
<evidence type="ECO:0000256" key="3">
    <source>
        <dbReference type="ARBA" id="ARBA00005179"/>
    </source>
</evidence>
<keyword evidence="11" id="KW-0503">Monooxygenase</keyword>
<dbReference type="PRINTS" id="PR00465">
    <property type="entry name" value="EP450IV"/>
</dbReference>
<reference evidence="14" key="1">
    <citation type="submission" date="2023-06" db="EMBL/GenBank/DDBJ databases">
        <title>Conoideocrella luteorostrata (Hypocreales: Clavicipitaceae), a potential biocontrol fungus for elongate hemlock scale in United States Christmas tree production areas.</title>
        <authorList>
            <person name="Barrett H."/>
            <person name="Lovett B."/>
            <person name="Macias A.M."/>
            <person name="Stajich J.E."/>
            <person name="Kasson M.T."/>
        </authorList>
    </citation>
    <scope>NUCLEOTIDE SEQUENCE</scope>
    <source>
        <strain evidence="14">ARSEF 14590</strain>
    </source>
</reference>
<keyword evidence="9" id="KW-0560">Oxidoreductase</keyword>
<dbReference type="CDD" id="cd11041">
    <property type="entry name" value="CYP503A1-like"/>
    <property type="match status" value="1"/>
</dbReference>
<keyword evidence="6" id="KW-0812">Transmembrane</keyword>
<dbReference type="AlphaFoldDB" id="A0AAJ0CXQ7"/>
<dbReference type="GO" id="GO:0005506">
    <property type="term" value="F:iron ion binding"/>
    <property type="evidence" value="ECO:0007669"/>
    <property type="project" value="InterPro"/>
</dbReference>
<evidence type="ECO:0000256" key="13">
    <source>
        <dbReference type="PIRSR" id="PIRSR602403-1"/>
    </source>
</evidence>
<keyword evidence="7 13" id="KW-0479">Metal-binding</keyword>
<name>A0AAJ0CXQ7_9HYPO</name>
<dbReference type="GO" id="GO:0020037">
    <property type="term" value="F:heme binding"/>
    <property type="evidence" value="ECO:0007669"/>
    <property type="project" value="InterPro"/>
</dbReference>
<dbReference type="SUPFAM" id="SSF48264">
    <property type="entry name" value="Cytochrome P450"/>
    <property type="match status" value="1"/>
</dbReference>
<dbReference type="PANTHER" id="PTHR46206:SF5">
    <property type="entry name" value="P450, PUTATIVE (EUROFUNG)-RELATED"/>
    <property type="match status" value="1"/>
</dbReference>
<dbReference type="InterPro" id="IPR001128">
    <property type="entry name" value="Cyt_P450"/>
</dbReference>
<evidence type="ECO:0000256" key="10">
    <source>
        <dbReference type="ARBA" id="ARBA00023004"/>
    </source>
</evidence>
<accession>A0AAJ0CXQ7</accession>
<gene>
    <name evidence="14" type="ORF">QQS21_003273</name>
</gene>
<dbReference type="Gene3D" id="1.10.630.10">
    <property type="entry name" value="Cytochrome P450"/>
    <property type="match status" value="1"/>
</dbReference>
<keyword evidence="12" id="KW-0472">Membrane</keyword>
<evidence type="ECO:0000256" key="4">
    <source>
        <dbReference type="ARBA" id="ARBA00010617"/>
    </source>
</evidence>
<organism evidence="14 15">
    <name type="scientific">Conoideocrella luteorostrata</name>
    <dbReference type="NCBI Taxonomy" id="1105319"/>
    <lineage>
        <taxon>Eukaryota</taxon>
        <taxon>Fungi</taxon>
        <taxon>Dikarya</taxon>
        <taxon>Ascomycota</taxon>
        <taxon>Pezizomycotina</taxon>
        <taxon>Sordariomycetes</taxon>
        <taxon>Hypocreomycetidae</taxon>
        <taxon>Hypocreales</taxon>
        <taxon>Clavicipitaceae</taxon>
        <taxon>Conoideocrella</taxon>
    </lineage>
</organism>
<dbReference type="GO" id="GO:0016705">
    <property type="term" value="F:oxidoreductase activity, acting on paired donors, with incorporation or reduction of molecular oxygen"/>
    <property type="evidence" value="ECO:0007669"/>
    <property type="project" value="InterPro"/>
</dbReference>
<evidence type="ECO:0000313" key="15">
    <source>
        <dbReference type="Proteomes" id="UP001251528"/>
    </source>
</evidence>
<sequence length="413" mass="46752">MHGFEWKNIRGVEGTGFVRALRHILTSKLADIFPTLRSHITVELRAQLLKHEVEPGSYRLPLYDAAKMLVGKTNCLVFFGQKLTADEDFLRAATRFPHECALAAEIIRFIPCKLSRWLAAKVTGNYKVASSFHRQLSREVSQRMSRFRLENQATINNDKRKTSTEGAGWDDGLQWLIETSLSKQTWDVDRMVGEVMGVWYGSVHTLGIGVTYALLDLYSRPEYVEIIRSELRDTPLESLSGKIDDLPVLDAFLKESARLSAFESTAVRRQALKPWTFTTGLSIQPGDWICVPTRSLMRDAARFPDPLRFDISRHRSTASSLGRDQTQQRLLVDSNKDNDGTLIWGLSRTTCPGRFYAATVMKLVVATFLEGYECELPPQCGARSLQWRSSIIPRSSIFLHVRDNWHGAAKTLG</sequence>
<feature type="binding site" description="axial binding residue" evidence="13">
    <location>
        <position position="351"/>
    </location>
    <ligand>
        <name>heme</name>
        <dbReference type="ChEBI" id="CHEBI:30413"/>
    </ligand>
    <ligandPart>
        <name>Fe</name>
        <dbReference type="ChEBI" id="CHEBI:18248"/>
    </ligandPart>
</feature>
<comment type="cofactor">
    <cofactor evidence="1 13">
        <name>heme</name>
        <dbReference type="ChEBI" id="CHEBI:30413"/>
    </cofactor>
</comment>
<dbReference type="EMBL" id="JASWJB010000042">
    <property type="protein sequence ID" value="KAK2606342.1"/>
    <property type="molecule type" value="Genomic_DNA"/>
</dbReference>
<evidence type="ECO:0000256" key="5">
    <source>
        <dbReference type="ARBA" id="ARBA00022617"/>
    </source>
</evidence>
<evidence type="ECO:0008006" key="16">
    <source>
        <dbReference type="Google" id="ProtNLM"/>
    </source>
</evidence>
<comment type="caution">
    <text evidence="14">The sequence shown here is derived from an EMBL/GenBank/DDBJ whole genome shotgun (WGS) entry which is preliminary data.</text>
</comment>
<keyword evidence="15" id="KW-1185">Reference proteome</keyword>
<dbReference type="InterPro" id="IPR002403">
    <property type="entry name" value="Cyt_P450_E_grp-IV"/>
</dbReference>
<evidence type="ECO:0000256" key="7">
    <source>
        <dbReference type="ARBA" id="ARBA00022723"/>
    </source>
</evidence>
<evidence type="ECO:0000313" key="14">
    <source>
        <dbReference type="EMBL" id="KAK2606342.1"/>
    </source>
</evidence>
<keyword evidence="5 13" id="KW-0349">Heme</keyword>
<evidence type="ECO:0000256" key="9">
    <source>
        <dbReference type="ARBA" id="ARBA00023002"/>
    </source>
</evidence>
<evidence type="ECO:0000256" key="11">
    <source>
        <dbReference type="ARBA" id="ARBA00023033"/>
    </source>
</evidence>
<comment type="subcellular location">
    <subcellularLocation>
        <location evidence="2">Membrane</location>
    </subcellularLocation>
</comment>
<dbReference type="Pfam" id="PF00067">
    <property type="entry name" value="p450"/>
    <property type="match status" value="1"/>
</dbReference>
<keyword evidence="8" id="KW-1133">Transmembrane helix</keyword>
<dbReference type="Proteomes" id="UP001251528">
    <property type="component" value="Unassembled WGS sequence"/>
</dbReference>
<dbReference type="GO" id="GO:0016020">
    <property type="term" value="C:membrane"/>
    <property type="evidence" value="ECO:0007669"/>
    <property type="project" value="UniProtKB-SubCell"/>
</dbReference>
<comment type="similarity">
    <text evidence="4">Belongs to the cytochrome P450 family.</text>
</comment>
<protein>
    <recommendedName>
        <fullName evidence="16">Cytochrome P450</fullName>
    </recommendedName>
</protein>
<proteinExistence type="inferred from homology"/>
<evidence type="ECO:0000256" key="1">
    <source>
        <dbReference type="ARBA" id="ARBA00001971"/>
    </source>
</evidence>
<evidence type="ECO:0000256" key="12">
    <source>
        <dbReference type="ARBA" id="ARBA00023136"/>
    </source>
</evidence>
<comment type="pathway">
    <text evidence="3">Secondary metabolite biosynthesis.</text>
</comment>